<sequence>MHYPSVGPAPHLIITHSRFYQKTIGQMEKLSFKDAAIIDHAYCKDACKNEANQCLNDGYPNPKRCWQCRCPDGYGGAYCESIENNWNCVDESDRELEADWQTRTLKPLLKCDDGSATIKCRCHWIIKAL</sequence>
<dbReference type="GO" id="GO:0046872">
    <property type="term" value="F:metal ion binding"/>
    <property type="evidence" value="ECO:0007669"/>
    <property type="project" value="UniProtKB-KW"/>
</dbReference>
<protein>
    <submittedName>
        <fullName evidence="7">EGF-like domain-containing protein</fullName>
    </submittedName>
</protein>
<keyword evidence="1" id="KW-0479">Metal-binding</keyword>
<dbReference type="AlphaFoldDB" id="A0A183BV70"/>
<dbReference type="InterPro" id="IPR000742">
    <property type="entry name" value="EGF"/>
</dbReference>
<evidence type="ECO:0000313" key="7">
    <source>
        <dbReference type="WBParaSite" id="GPLIN_000450800"/>
    </source>
</evidence>
<dbReference type="Proteomes" id="UP000050741">
    <property type="component" value="Unassembled WGS sequence"/>
</dbReference>
<feature type="domain" description="EGF-like" evidence="4 5">
    <location>
        <begin position="68"/>
        <end position="79"/>
    </location>
</feature>
<proteinExistence type="predicted"/>
<reference evidence="7" key="3">
    <citation type="submission" date="2016-06" db="UniProtKB">
        <authorList>
            <consortium name="WormBaseParasite"/>
        </authorList>
    </citation>
    <scope>IDENTIFICATION</scope>
</reference>
<accession>A0A183BV70</accession>
<dbReference type="WBParaSite" id="GPLIN_000450800">
    <property type="protein sequence ID" value="GPLIN_000450800"/>
    <property type="gene ID" value="GPLIN_000450800"/>
</dbReference>
<evidence type="ECO:0000259" key="4">
    <source>
        <dbReference type="PROSITE" id="PS00022"/>
    </source>
</evidence>
<evidence type="ECO:0000313" key="6">
    <source>
        <dbReference type="Proteomes" id="UP000050741"/>
    </source>
</evidence>
<evidence type="ECO:0000256" key="1">
    <source>
        <dbReference type="ARBA" id="ARBA00022723"/>
    </source>
</evidence>
<organism evidence="6 7">
    <name type="scientific">Globodera pallida</name>
    <name type="common">Potato cyst nematode worm</name>
    <name type="synonym">Heterodera pallida</name>
    <dbReference type="NCBI Taxonomy" id="36090"/>
    <lineage>
        <taxon>Eukaryota</taxon>
        <taxon>Metazoa</taxon>
        <taxon>Ecdysozoa</taxon>
        <taxon>Nematoda</taxon>
        <taxon>Chromadorea</taxon>
        <taxon>Rhabditida</taxon>
        <taxon>Tylenchina</taxon>
        <taxon>Tylenchomorpha</taxon>
        <taxon>Tylenchoidea</taxon>
        <taxon>Heteroderidae</taxon>
        <taxon>Heteroderinae</taxon>
        <taxon>Globodera</taxon>
    </lineage>
</organism>
<dbReference type="PANTHER" id="PTHR10127">
    <property type="entry name" value="DISCOIDIN, CUB, EGF, LAMININ , AND ZINC METALLOPROTEASE DOMAIN CONTAINING"/>
    <property type="match status" value="1"/>
</dbReference>
<keyword evidence="6" id="KW-1185">Reference proteome</keyword>
<reference evidence="6" key="1">
    <citation type="submission" date="2013-12" db="EMBL/GenBank/DDBJ databases">
        <authorList>
            <person name="Aslett M."/>
        </authorList>
    </citation>
    <scope>NUCLEOTIDE SEQUENCE [LARGE SCALE GENOMIC DNA]</scope>
    <source>
        <strain evidence="6">Lindley</strain>
    </source>
</reference>
<dbReference type="PROSITE" id="PS01186">
    <property type="entry name" value="EGF_2"/>
    <property type="match status" value="1"/>
</dbReference>
<keyword evidence="3" id="KW-0482">Metalloprotease</keyword>
<reference evidence="6" key="2">
    <citation type="submission" date="2014-05" db="EMBL/GenBank/DDBJ databases">
        <title>The genome and life-stage specific transcriptomes of Globodera pallida elucidate key aspects of plant parasitism by a cyst nematode.</title>
        <authorList>
            <person name="Cotton J.A."/>
            <person name="Lilley C.J."/>
            <person name="Jones L.M."/>
            <person name="Kikuchi T."/>
            <person name="Reid A.J."/>
            <person name="Thorpe P."/>
            <person name="Tsai I.J."/>
            <person name="Beasley H."/>
            <person name="Blok V."/>
            <person name="Cock P.J.A."/>
            <person name="Van den Akker S.E."/>
            <person name="Holroyd N."/>
            <person name="Hunt M."/>
            <person name="Mantelin S."/>
            <person name="Naghra H."/>
            <person name="Pain A."/>
            <person name="Palomares-Rius J.E."/>
            <person name="Zarowiecki M."/>
            <person name="Berriman M."/>
            <person name="Jones J.T."/>
            <person name="Urwin P.E."/>
        </authorList>
    </citation>
    <scope>NUCLEOTIDE SEQUENCE [LARGE SCALE GENOMIC DNA]</scope>
    <source>
        <strain evidence="6">Lindley</strain>
    </source>
</reference>
<name>A0A183BV70_GLOPA</name>
<evidence type="ECO:0000256" key="3">
    <source>
        <dbReference type="ARBA" id="ARBA00023049"/>
    </source>
</evidence>
<dbReference type="PANTHER" id="PTHR10127:SF849">
    <property type="entry name" value="ZINC METALLOPROTEINASE NAS-36"/>
    <property type="match status" value="1"/>
</dbReference>
<evidence type="ECO:0000256" key="2">
    <source>
        <dbReference type="ARBA" id="ARBA00022833"/>
    </source>
</evidence>
<keyword evidence="3" id="KW-0645">Protease</keyword>
<dbReference type="PROSITE" id="PS00022">
    <property type="entry name" value="EGF_1"/>
    <property type="match status" value="1"/>
</dbReference>
<keyword evidence="3" id="KW-0378">Hydrolase</keyword>
<evidence type="ECO:0000259" key="5">
    <source>
        <dbReference type="PROSITE" id="PS01186"/>
    </source>
</evidence>
<dbReference type="GO" id="GO:0004222">
    <property type="term" value="F:metalloendopeptidase activity"/>
    <property type="evidence" value="ECO:0007669"/>
    <property type="project" value="TreeGrafter"/>
</dbReference>
<keyword evidence="2" id="KW-0862">Zinc</keyword>